<feature type="domain" description="C-type lectin" evidence="2">
    <location>
        <begin position="93"/>
        <end position="186"/>
    </location>
</feature>
<feature type="signal peptide" evidence="1">
    <location>
        <begin position="1"/>
        <end position="28"/>
    </location>
</feature>
<dbReference type="PROSITE" id="PS50041">
    <property type="entry name" value="C_TYPE_LECTIN_2"/>
    <property type="match status" value="1"/>
</dbReference>
<organism evidence="3 4">
    <name type="scientific">Orchesella dallaii</name>
    <dbReference type="NCBI Taxonomy" id="48710"/>
    <lineage>
        <taxon>Eukaryota</taxon>
        <taxon>Metazoa</taxon>
        <taxon>Ecdysozoa</taxon>
        <taxon>Arthropoda</taxon>
        <taxon>Hexapoda</taxon>
        <taxon>Collembola</taxon>
        <taxon>Entomobryomorpha</taxon>
        <taxon>Entomobryoidea</taxon>
        <taxon>Orchesellidae</taxon>
        <taxon>Orchesellinae</taxon>
        <taxon>Orchesella</taxon>
    </lineage>
</organism>
<comment type="caution">
    <text evidence="3">The sequence shown here is derived from an EMBL/GenBank/DDBJ whole genome shotgun (WGS) entry which is preliminary data.</text>
</comment>
<feature type="chain" id="PRO_5046378032" description="C-type lectin domain-containing protein" evidence="1">
    <location>
        <begin position="29"/>
        <end position="662"/>
    </location>
</feature>
<evidence type="ECO:0000259" key="2">
    <source>
        <dbReference type="PROSITE" id="PS50041"/>
    </source>
</evidence>
<keyword evidence="4" id="KW-1185">Reference proteome</keyword>
<dbReference type="InterPro" id="IPR016187">
    <property type="entry name" value="CTDL_fold"/>
</dbReference>
<dbReference type="InterPro" id="IPR001304">
    <property type="entry name" value="C-type_lectin-like"/>
</dbReference>
<gene>
    <name evidence="3" type="ORF">ODALV1_LOCUS14710</name>
</gene>
<dbReference type="Proteomes" id="UP001642540">
    <property type="component" value="Unassembled WGS sequence"/>
</dbReference>
<dbReference type="EMBL" id="CAXLJM020000046">
    <property type="protein sequence ID" value="CAL8111082.1"/>
    <property type="molecule type" value="Genomic_DNA"/>
</dbReference>
<protein>
    <recommendedName>
        <fullName evidence="2">C-type lectin domain-containing protein</fullName>
    </recommendedName>
</protein>
<dbReference type="InterPro" id="IPR016186">
    <property type="entry name" value="C-type_lectin-like/link_sf"/>
</dbReference>
<dbReference type="Gene3D" id="3.10.100.10">
    <property type="entry name" value="Mannose-Binding Protein A, subunit A"/>
    <property type="match status" value="2"/>
</dbReference>
<proteinExistence type="predicted"/>
<keyword evidence="1" id="KW-0732">Signal</keyword>
<dbReference type="SUPFAM" id="SSF56436">
    <property type="entry name" value="C-type lectin-like"/>
    <property type="match status" value="2"/>
</dbReference>
<reference evidence="3 4" key="1">
    <citation type="submission" date="2024-08" db="EMBL/GenBank/DDBJ databases">
        <authorList>
            <person name="Cucini C."/>
            <person name="Frati F."/>
        </authorList>
    </citation>
    <scope>NUCLEOTIDE SEQUENCE [LARGE SCALE GENOMIC DNA]</scope>
</reference>
<evidence type="ECO:0000313" key="4">
    <source>
        <dbReference type="Proteomes" id="UP001642540"/>
    </source>
</evidence>
<name>A0ABP1QS76_9HEXA</name>
<evidence type="ECO:0000313" key="3">
    <source>
        <dbReference type="EMBL" id="CAL8111082.1"/>
    </source>
</evidence>
<sequence length="662" mass="75264">MERLNRTLRFLILQILITLICVNQGVHSKTSLSDDFDYHSCRIPYLGGKEAKKLPRQLQRMGRNSKYFILRSTRAVPIKLVKGACEILGLQPAEIRNKYELLAVSNYLNRYAPPKTVVSLGINDNKREGYFVETDGTPMRFHSFAEGQPDNHLNMESCVALLQHPTVRRWVYMDVNCDIGVTIMCMFKTNDKCFYSSPTSDALVPSGFQYVGGSKKRDYFLVVEQLPRDAAAAQCEKAGYTLIDFDTGLSNNQILYDLVRKWINRNGIYPRIAFWTGGKITKSSSSDSKTPRYAFEASGKSLDDLSSWWRSLVWDLDEPSDSSGIGLDRCISAILYKPYKAGGRNMFYMSTTNCRIPHYAICYKEKTGPSRTPYAYANDTTSGRTEGSEVSKQFCKMDNVPIDLTQQGLTYEELLNIATASRYNNIASDDYRFMWTEAKDWRNEFITTIFRIGAKVIPEDAVPREFTNVINNLVILYFNALGTTQDPPEAITARVMEETEMLKKCLESASPMEFEMVGGLPVLDDKNAVILPAETHVGNEQAPGYHDLVLDSFWLYYLTTLGSCYNMAPGSKTQWLMDIHQLVVKYFLEQFEERWTNVPDMVPDFGVIVGDIDLDAAVYSLRYSSVAAFGRSNITHLYFPRPFYMETAPGIFVMNEVHFDDL</sequence>
<accession>A0ABP1QS76</accession>
<evidence type="ECO:0000256" key="1">
    <source>
        <dbReference type="SAM" id="SignalP"/>
    </source>
</evidence>